<reference evidence="2" key="1">
    <citation type="submission" date="2023-07" db="EMBL/GenBank/DDBJ databases">
        <authorList>
            <consortium name="CYATHOMIX"/>
        </authorList>
    </citation>
    <scope>NUCLEOTIDE SEQUENCE</scope>
    <source>
        <strain evidence="2">N/A</strain>
    </source>
</reference>
<sequence length="98" mass="10906">MEKVELAKEIADVKFAMNRKQVVVALAGGEPVYFELDSTGQLNEFTERTSWPHEVLCMSLSEPRNCLSTLVAMAEDENVPVVSVDDEKWSSSKSSVKI</sequence>
<proteinExistence type="predicted"/>
<keyword evidence="3" id="KW-1185">Reference proteome</keyword>
<dbReference type="InterPro" id="IPR058543">
    <property type="entry name" value="Beta-prop_RSE1/DDB1/CPSF1_2nd"/>
</dbReference>
<evidence type="ECO:0000259" key="1">
    <source>
        <dbReference type="Pfam" id="PF23726"/>
    </source>
</evidence>
<evidence type="ECO:0000313" key="3">
    <source>
        <dbReference type="Proteomes" id="UP001176961"/>
    </source>
</evidence>
<dbReference type="Proteomes" id="UP001176961">
    <property type="component" value="Unassembled WGS sequence"/>
</dbReference>
<dbReference type="Pfam" id="PF23726">
    <property type="entry name" value="Beta-prop_RSE1_2nd"/>
    <property type="match status" value="1"/>
</dbReference>
<gene>
    <name evidence="2" type="ORF">CYNAS_LOCUS2042</name>
</gene>
<protein>
    <recommendedName>
        <fullName evidence="1">RSE1/DDB1/CPSF1 second beta-propeller domain-containing protein</fullName>
    </recommendedName>
</protein>
<accession>A0AA36DP75</accession>
<dbReference type="InterPro" id="IPR015943">
    <property type="entry name" value="WD40/YVTN_repeat-like_dom_sf"/>
</dbReference>
<comment type="caution">
    <text evidence="2">The sequence shown here is derived from an EMBL/GenBank/DDBJ whole genome shotgun (WGS) entry which is preliminary data.</text>
</comment>
<feature type="domain" description="RSE1/DDB1/CPSF1 second beta-propeller" evidence="1">
    <location>
        <begin position="14"/>
        <end position="91"/>
    </location>
</feature>
<name>A0AA36DP75_CYLNA</name>
<organism evidence="2 3">
    <name type="scientific">Cylicocyclus nassatus</name>
    <name type="common">Nematode worm</name>
    <dbReference type="NCBI Taxonomy" id="53992"/>
    <lineage>
        <taxon>Eukaryota</taxon>
        <taxon>Metazoa</taxon>
        <taxon>Ecdysozoa</taxon>
        <taxon>Nematoda</taxon>
        <taxon>Chromadorea</taxon>
        <taxon>Rhabditida</taxon>
        <taxon>Rhabditina</taxon>
        <taxon>Rhabditomorpha</taxon>
        <taxon>Strongyloidea</taxon>
        <taxon>Strongylidae</taxon>
        <taxon>Cylicocyclus</taxon>
    </lineage>
</organism>
<dbReference type="AlphaFoldDB" id="A0AA36DP75"/>
<evidence type="ECO:0000313" key="2">
    <source>
        <dbReference type="EMBL" id="CAJ0590059.1"/>
    </source>
</evidence>
<dbReference type="Gene3D" id="2.130.10.10">
    <property type="entry name" value="YVTN repeat-like/Quinoprotein amine dehydrogenase"/>
    <property type="match status" value="1"/>
</dbReference>
<dbReference type="EMBL" id="CATQJL010000001">
    <property type="protein sequence ID" value="CAJ0590059.1"/>
    <property type="molecule type" value="Genomic_DNA"/>
</dbReference>